<dbReference type="RefSeq" id="WP_010891760.1">
    <property type="nucleotide sequence ID" value="NC_010503.1"/>
</dbReference>
<keyword evidence="3" id="KW-0813">Transport</keyword>
<dbReference type="GO" id="GO:0005886">
    <property type="term" value="C:plasma membrane"/>
    <property type="evidence" value="ECO:0007669"/>
    <property type="project" value="UniProtKB-SubCell"/>
</dbReference>
<evidence type="ECO:0000256" key="7">
    <source>
        <dbReference type="ARBA" id="ARBA00023136"/>
    </source>
</evidence>
<dbReference type="EMBL" id="CP000942">
    <property type="protein sequence ID" value="ACA33122.1"/>
    <property type="molecule type" value="Genomic_DNA"/>
</dbReference>
<feature type="transmembrane region" description="Helical" evidence="8">
    <location>
        <begin position="168"/>
        <end position="190"/>
    </location>
</feature>
<dbReference type="SUPFAM" id="SSF81345">
    <property type="entry name" value="ABC transporter involved in vitamin B12 uptake, BtuC"/>
    <property type="match status" value="1"/>
</dbReference>
<dbReference type="HOGENOM" id="CLU_064507_0_0_14"/>
<feature type="transmembrane region" description="Helical" evidence="8">
    <location>
        <begin position="70"/>
        <end position="91"/>
    </location>
</feature>
<dbReference type="GeneID" id="29672211"/>
<dbReference type="GO" id="GO:0022857">
    <property type="term" value="F:transmembrane transporter activity"/>
    <property type="evidence" value="ECO:0007669"/>
    <property type="project" value="InterPro"/>
</dbReference>
<feature type="transmembrane region" description="Helical" evidence="8">
    <location>
        <begin position="139"/>
        <end position="156"/>
    </location>
</feature>
<keyword evidence="5 8" id="KW-0812">Transmembrane</keyword>
<comment type="similarity">
    <text evidence="2">Belongs to the binding-protein-dependent transport system permease family. FecCD subfamily.</text>
</comment>
<proteinExistence type="inferred from homology"/>
<feature type="transmembrane region" description="Helical" evidence="8">
    <location>
        <begin position="36"/>
        <end position="58"/>
    </location>
</feature>
<evidence type="ECO:0000256" key="3">
    <source>
        <dbReference type="ARBA" id="ARBA00022448"/>
    </source>
</evidence>
<evidence type="ECO:0000256" key="2">
    <source>
        <dbReference type="ARBA" id="ARBA00007935"/>
    </source>
</evidence>
<dbReference type="InterPro" id="IPR000522">
    <property type="entry name" value="ABC_transptr_permease_BtuC"/>
</dbReference>
<comment type="subcellular location">
    <subcellularLocation>
        <location evidence="1">Cell membrane</location>
        <topology evidence="1">Multi-pass membrane protein</topology>
    </subcellularLocation>
</comment>
<evidence type="ECO:0000256" key="6">
    <source>
        <dbReference type="ARBA" id="ARBA00022989"/>
    </source>
</evidence>
<protein>
    <submittedName>
        <fullName evidence="9">Hemin permease</fullName>
    </submittedName>
</protein>
<accession>A0A2C9DYS3</accession>
<dbReference type="KEGG" id="upa:UPA3_0415"/>
<keyword evidence="7 8" id="KW-0472">Membrane</keyword>
<feature type="transmembrane region" description="Helical" evidence="8">
    <location>
        <begin position="210"/>
        <end position="231"/>
    </location>
</feature>
<dbReference type="Proteomes" id="UP000002162">
    <property type="component" value="Chromosome"/>
</dbReference>
<evidence type="ECO:0000313" key="10">
    <source>
        <dbReference type="Proteomes" id="UP000002162"/>
    </source>
</evidence>
<sequence length="348" mass="39090">MKMKFNFFKDKQNILGQNHILELNKKSFIPYHFKPLLITITLLIALLVVIILIFSVTLSNKLGFSELAKVIWQEVVQLIITGVALGVSSYVLQRITRNRFADVSIMGIGTINLILLCALSIPVDFTSANELSILQKKEPWIFMFMSCCLMVLYFFVSRQKENFNYKKLILIGVILTFFLIAIAQSIRGWLNYHANDYVVGHIVGSVQKAPLNSLIIAASFVILGLLWLLFNSYKLNIIATNQQVAKQLGIKINFQIFIALIFVGIMVGASYSISGDFVYVGLLAGNAAMRRRNNSFTYGILNSGIYGMLSTLITYWIGISLIGMSVYHVGAILPLLIGPYFIYKVLRS</sequence>
<dbReference type="InterPro" id="IPR037294">
    <property type="entry name" value="ABC_BtuC-like"/>
</dbReference>
<evidence type="ECO:0000256" key="4">
    <source>
        <dbReference type="ARBA" id="ARBA00022475"/>
    </source>
</evidence>
<name>A0A2C9DYS3_UREP2</name>
<keyword evidence="4" id="KW-1003">Cell membrane</keyword>
<evidence type="ECO:0000256" key="8">
    <source>
        <dbReference type="SAM" id="Phobius"/>
    </source>
</evidence>
<evidence type="ECO:0000256" key="1">
    <source>
        <dbReference type="ARBA" id="ARBA00004651"/>
    </source>
</evidence>
<organism evidence="9 10">
    <name type="scientific">Ureaplasma parvum serovar 3 (strain ATCC 27815 / 27 / NCTC 11736)</name>
    <dbReference type="NCBI Taxonomy" id="505682"/>
    <lineage>
        <taxon>Bacteria</taxon>
        <taxon>Bacillati</taxon>
        <taxon>Mycoplasmatota</taxon>
        <taxon>Mycoplasmoidales</taxon>
        <taxon>Mycoplasmoidaceae</taxon>
        <taxon>Ureaplasma</taxon>
    </lineage>
</organism>
<dbReference type="GO" id="GO:0033214">
    <property type="term" value="P:siderophore-iron import into cell"/>
    <property type="evidence" value="ECO:0007669"/>
    <property type="project" value="TreeGrafter"/>
</dbReference>
<feature type="transmembrane region" description="Helical" evidence="8">
    <location>
        <begin position="252"/>
        <end position="273"/>
    </location>
</feature>
<dbReference type="Gene3D" id="1.10.3470.10">
    <property type="entry name" value="ABC transporter involved in vitamin B12 uptake, BtuC"/>
    <property type="match status" value="1"/>
</dbReference>
<reference evidence="9 10" key="1">
    <citation type="submission" date="2008-02" db="EMBL/GenBank/DDBJ databases">
        <title>Genome sequence of Ureaplasma parvum serovar 3.</title>
        <authorList>
            <person name="Methe B.A."/>
            <person name="Glass J."/>
            <person name="Waites K."/>
            <person name="Shrivastava S."/>
        </authorList>
    </citation>
    <scope>NUCLEOTIDE SEQUENCE [LARGE SCALE GENOMIC DNA]</scope>
    <source>
        <strain evidence="10">ATCC 27815 / 27 / NCTC 11736</strain>
    </source>
</reference>
<dbReference type="PANTHER" id="PTHR30472:SF24">
    <property type="entry name" value="FERRIC ENTEROBACTIN TRANSPORT SYSTEM PERMEASE PROTEIN FEPG"/>
    <property type="match status" value="1"/>
</dbReference>
<feature type="transmembrane region" description="Helical" evidence="8">
    <location>
        <begin position="313"/>
        <end position="343"/>
    </location>
</feature>
<dbReference type="Pfam" id="PF01032">
    <property type="entry name" value="FecCD"/>
    <property type="match status" value="1"/>
</dbReference>
<gene>
    <name evidence="9" type="ordered locus">UPA3_0415</name>
</gene>
<evidence type="ECO:0000313" key="9">
    <source>
        <dbReference type="EMBL" id="ACA33122.1"/>
    </source>
</evidence>
<feature type="transmembrane region" description="Helical" evidence="8">
    <location>
        <begin position="103"/>
        <end position="123"/>
    </location>
</feature>
<keyword evidence="6 8" id="KW-1133">Transmembrane helix</keyword>
<dbReference type="CDD" id="cd06550">
    <property type="entry name" value="TM_ABC_iron-siderophores_like"/>
    <property type="match status" value="1"/>
</dbReference>
<dbReference type="AlphaFoldDB" id="A0A2C9DYS3"/>
<evidence type="ECO:0000256" key="5">
    <source>
        <dbReference type="ARBA" id="ARBA00022692"/>
    </source>
</evidence>
<dbReference type="PANTHER" id="PTHR30472">
    <property type="entry name" value="FERRIC ENTEROBACTIN TRANSPORT SYSTEM PERMEASE PROTEIN"/>
    <property type="match status" value="1"/>
</dbReference>